<sequence>MPVLLQFHSFLRCTYLFAVIEQFQAFLTLFKHCLSPNWVGSWRPHKPRGPIAAHYSSPGPKYGLPGSTGTLNHDPRKHQFPAYTFGLRHCALRRECSPGPTYFIPPCITRTGKEGVPSYSLYGRHKEFNKFRTPGPGQYYPEHSGKNVFTTAPAYTMGSKCKGFKNEQTPGPAAYSLPPMLGPKVVNKSSSPFYSMSGKSNIGSFCEDLKKSPGPASYTTTDLNTYKYKSPQFSMIGRNVMPGDSTRKPGPGAHCPVEVRWRKEKRNFGTRHWQPWSVSSCLGPMRPRVVPLAFSYNGAVKWCAESIHCESLL</sequence>
<reference evidence="1" key="3">
    <citation type="submission" date="2025-09" db="UniProtKB">
        <authorList>
            <consortium name="Ensembl"/>
        </authorList>
    </citation>
    <scope>IDENTIFICATION</scope>
</reference>
<evidence type="ECO:0000313" key="1">
    <source>
        <dbReference type="Ensembl" id="ENSECRP00000007498.1"/>
    </source>
</evidence>
<reference evidence="1" key="1">
    <citation type="submission" date="2021-06" db="EMBL/GenBank/DDBJ databases">
        <authorList>
            <consortium name="Wellcome Sanger Institute Data Sharing"/>
        </authorList>
    </citation>
    <scope>NUCLEOTIDE SEQUENCE [LARGE SCALE GENOMIC DNA]</scope>
</reference>
<dbReference type="AlphaFoldDB" id="A0A8C4RVX3"/>
<proteinExistence type="predicted"/>
<dbReference type="GeneTree" id="ENSGT00940000156191"/>
<dbReference type="GO" id="GO:0005856">
    <property type="term" value="C:cytoskeleton"/>
    <property type="evidence" value="ECO:0007669"/>
    <property type="project" value="TreeGrafter"/>
</dbReference>
<gene>
    <name evidence="1" type="primary">LOC114660056</name>
</gene>
<dbReference type="Ensembl" id="ENSECRT00000007618.1">
    <property type="protein sequence ID" value="ENSECRP00000007498.1"/>
    <property type="gene ID" value="ENSECRG00000004970.1"/>
</dbReference>
<dbReference type="PANTHER" id="PTHR21580:SF28">
    <property type="entry name" value="BOREALIN N-TERMINAL DOMAIN-CONTAINING PROTEIN-RELATED"/>
    <property type="match status" value="1"/>
</dbReference>
<name>A0A8C4RVX3_ERPCA</name>
<dbReference type="PANTHER" id="PTHR21580">
    <property type="entry name" value="SHIPPO-1-RELATED"/>
    <property type="match status" value="1"/>
</dbReference>
<dbReference type="Pfam" id="PF07004">
    <property type="entry name" value="SHIPPO-rpt"/>
    <property type="match status" value="3"/>
</dbReference>
<protein>
    <submittedName>
        <fullName evidence="1">Outer dense fiber protein 3-like</fullName>
    </submittedName>
</protein>
<dbReference type="InterPro" id="IPR051291">
    <property type="entry name" value="CIMAP"/>
</dbReference>
<keyword evidence="2" id="KW-1185">Reference proteome</keyword>
<dbReference type="Proteomes" id="UP000694620">
    <property type="component" value="Chromosome 1"/>
</dbReference>
<dbReference type="InterPro" id="IPR010736">
    <property type="entry name" value="SHIPPO-rpt"/>
</dbReference>
<accession>A0A8C4RVX3</accession>
<reference evidence="1" key="2">
    <citation type="submission" date="2025-08" db="UniProtKB">
        <authorList>
            <consortium name="Ensembl"/>
        </authorList>
    </citation>
    <scope>IDENTIFICATION</scope>
</reference>
<evidence type="ECO:0000313" key="2">
    <source>
        <dbReference type="Proteomes" id="UP000694620"/>
    </source>
</evidence>
<organism evidence="1 2">
    <name type="scientific">Erpetoichthys calabaricus</name>
    <name type="common">Rope fish</name>
    <name type="synonym">Calamoichthys calabaricus</name>
    <dbReference type="NCBI Taxonomy" id="27687"/>
    <lineage>
        <taxon>Eukaryota</taxon>
        <taxon>Metazoa</taxon>
        <taxon>Chordata</taxon>
        <taxon>Craniata</taxon>
        <taxon>Vertebrata</taxon>
        <taxon>Euteleostomi</taxon>
        <taxon>Actinopterygii</taxon>
        <taxon>Polypteriformes</taxon>
        <taxon>Polypteridae</taxon>
        <taxon>Erpetoichthys</taxon>
    </lineage>
</organism>